<feature type="domain" description="HD-GYP" evidence="2">
    <location>
        <begin position="495"/>
        <end position="690"/>
    </location>
</feature>
<keyword evidence="1" id="KW-0472">Membrane</keyword>
<dbReference type="Pfam" id="PF13487">
    <property type="entry name" value="HD_5"/>
    <property type="match status" value="1"/>
</dbReference>
<dbReference type="InterPro" id="IPR001638">
    <property type="entry name" value="Solute-binding_3/MltF_N"/>
</dbReference>
<comment type="caution">
    <text evidence="3">The sequence shown here is derived from an EMBL/GenBank/DDBJ whole genome shotgun (WGS) entry which is preliminary data.</text>
</comment>
<organism evidence="3 4">
    <name type="scientific">Cetobacterium somerae ATCC BAA-474</name>
    <dbReference type="NCBI Taxonomy" id="1319815"/>
    <lineage>
        <taxon>Bacteria</taxon>
        <taxon>Fusobacteriati</taxon>
        <taxon>Fusobacteriota</taxon>
        <taxon>Fusobacteriia</taxon>
        <taxon>Fusobacteriales</taxon>
        <taxon>Fusobacteriaceae</taxon>
        <taxon>Cetobacterium</taxon>
    </lineage>
</organism>
<dbReference type="Gene3D" id="3.40.190.10">
    <property type="entry name" value="Periplasmic binding protein-like II"/>
    <property type="match status" value="4"/>
</dbReference>
<keyword evidence="4" id="KW-1185">Reference proteome</keyword>
<keyword evidence="1" id="KW-1133">Transmembrane helix</keyword>
<sequence>MEEKMKKIILLYLMLVSCSIFSKDNINITIPSNTTDMYLYKDLEKGEYQGVYIDIFADVLKNKNISINLDGEDSDVVLRTIETLDGKRVYDYFDTPMIYRVGVVVNKNSTLSNLGNVKNLKVAYIPNQHGLKEFKERYNNLNLEKIEVKNLDEGLEKLSEGEVDAFIAQDWYDKNSGETNYKLLENIRYNEQIAIKKNLKNIHKEIEETMDTIEGDSFQKLLSKNRIEFYKYLLKDTPSYEKVKESYKTIKVKLGKDKFMLPFYYEQKGIYQGLTVNITKELEQIIGVPFVFIKNGEYDMEGIAIENSEGKSKINYTKPYYEMKLSVANRKSDGFIQNISDLDKAKILVLKGDYSYTYLKNILKNSQIIEVESYEEGLEKLLSQDGEYLVGYFNILTGVISNNFLDDKIKVAGILNDSFGVSFGISKEQKELSNLIETILESFTVDKTVIDNNLLKNSIVTQNYKLILKISIPVVIFIFILIILIVKSEKNRKKAEELSFSLIEVLEMANQLNDEDTGDHVKRLGMYSTLLSEKANVPTESRENIKRFSSLHDIGKVAIPSEILKKPSKLTKDEFNKVKEHVNIGYDLVKKLKLGKVAENIVRYHHEKWDGSGYPLGLKGENIPLEARIVAVVDVYDALRQKKFHRGALSHLEALTMIENEKGKSFDPELVDIFVANNKEFEKIYEENKESLDLATEFYSAIKNNK</sequence>
<name>U7VBQ2_9FUSO</name>
<evidence type="ECO:0000259" key="2">
    <source>
        <dbReference type="PROSITE" id="PS51832"/>
    </source>
</evidence>
<evidence type="ECO:0000313" key="4">
    <source>
        <dbReference type="Proteomes" id="UP000017081"/>
    </source>
</evidence>
<dbReference type="PROSITE" id="PS51257">
    <property type="entry name" value="PROKAR_LIPOPROTEIN"/>
    <property type="match status" value="1"/>
</dbReference>
<accession>U7VBQ2</accession>
<dbReference type="PANTHER" id="PTHR45228">
    <property type="entry name" value="CYCLIC DI-GMP PHOSPHODIESTERASE TM_0186-RELATED"/>
    <property type="match status" value="1"/>
</dbReference>
<dbReference type="SUPFAM" id="SSF109604">
    <property type="entry name" value="HD-domain/PDEase-like"/>
    <property type="match status" value="1"/>
</dbReference>
<dbReference type="SMART" id="SM00062">
    <property type="entry name" value="PBPb"/>
    <property type="match status" value="1"/>
</dbReference>
<dbReference type="AlphaFoldDB" id="U7VBQ2"/>
<dbReference type="STRING" id="1319815.HMPREF0202_01392"/>
<dbReference type="Gene3D" id="1.10.3210.10">
    <property type="entry name" value="Hypothetical protein af1432"/>
    <property type="match status" value="1"/>
</dbReference>
<proteinExistence type="predicted"/>
<dbReference type="SMART" id="SM00471">
    <property type="entry name" value="HDc"/>
    <property type="match status" value="1"/>
</dbReference>
<keyword evidence="1" id="KW-0812">Transmembrane</keyword>
<evidence type="ECO:0000313" key="3">
    <source>
        <dbReference type="EMBL" id="ERT68584.1"/>
    </source>
</evidence>
<reference evidence="3 4" key="1">
    <citation type="submission" date="2013-08" db="EMBL/GenBank/DDBJ databases">
        <authorList>
            <person name="Weinstock G."/>
            <person name="Sodergren E."/>
            <person name="Wylie T."/>
            <person name="Fulton L."/>
            <person name="Fulton R."/>
            <person name="Fronick C."/>
            <person name="O'Laughlin M."/>
            <person name="Godfrey J."/>
            <person name="Miner T."/>
            <person name="Herter B."/>
            <person name="Appelbaum E."/>
            <person name="Cordes M."/>
            <person name="Lek S."/>
            <person name="Wollam A."/>
            <person name="Pepin K.H."/>
            <person name="Palsikar V.B."/>
            <person name="Mitreva M."/>
            <person name="Wilson R.K."/>
        </authorList>
    </citation>
    <scope>NUCLEOTIDE SEQUENCE [LARGE SCALE GENOMIC DNA]</scope>
    <source>
        <strain evidence="3 4">ATCC BAA-474</strain>
    </source>
</reference>
<dbReference type="InterPro" id="IPR003607">
    <property type="entry name" value="HD/PDEase_dom"/>
</dbReference>
<dbReference type="eggNOG" id="COG3437">
    <property type="taxonomic scope" value="Bacteria"/>
</dbReference>
<dbReference type="EMBL" id="AXZF01000054">
    <property type="protein sequence ID" value="ERT68584.1"/>
    <property type="molecule type" value="Genomic_DNA"/>
</dbReference>
<dbReference type="PROSITE" id="PS51832">
    <property type="entry name" value="HD_GYP"/>
    <property type="match status" value="1"/>
</dbReference>
<dbReference type="HOGENOM" id="CLU_000445_92_8_0"/>
<dbReference type="InterPro" id="IPR037522">
    <property type="entry name" value="HD_GYP_dom"/>
</dbReference>
<feature type="transmembrane region" description="Helical" evidence="1">
    <location>
        <begin position="466"/>
        <end position="486"/>
    </location>
</feature>
<gene>
    <name evidence="3" type="ORF">HMPREF0202_01392</name>
</gene>
<dbReference type="Proteomes" id="UP000017081">
    <property type="component" value="Unassembled WGS sequence"/>
</dbReference>
<dbReference type="InterPro" id="IPR052020">
    <property type="entry name" value="Cyclic_di-GMP/3'3'-cGAMP_PDE"/>
</dbReference>
<evidence type="ECO:0000256" key="1">
    <source>
        <dbReference type="SAM" id="Phobius"/>
    </source>
</evidence>
<dbReference type="CDD" id="cd00077">
    <property type="entry name" value="HDc"/>
    <property type="match status" value="1"/>
</dbReference>
<dbReference type="SUPFAM" id="SSF53850">
    <property type="entry name" value="Periplasmic binding protein-like II"/>
    <property type="match status" value="2"/>
</dbReference>
<protein>
    <recommendedName>
        <fullName evidence="2">HD-GYP domain-containing protein</fullName>
    </recommendedName>
</protein>